<protein>
    <recommendedName>
        <fullName evidence="3">PLAT domain-containing protein</fullName>
    </recommendedName>
</protein>
<evidence type="ECO:0008006" key="3">
    <source>
        <dbReference type="Google" id="ProtNLM"/>
    </source>
</evidence>
<evidence type="ECO:0000313" key="2">
    <source>
        <dbReference type="EMBL" id="XDQ55367.1"/>
    </source>
</evidence>
<dbReference type="EMBL" id="CP163443">
    <property type="protein sequence ID" value="XDQ55367.1"/>
    <property type="molecule type" value="Genomic_DNA"/>
</dbReference>
<accession>A0AB39RJJ3</accession>
<name>A0AB39RJJ3_9ACTN</name>
<sequence length="138" mass="14538">MNRNIARFSIVGIVATSVIAAFSIGNAYAATAVSACSTTGSSGGATFASWTSSHVDINGMNVYDTKADGHHVAIRLISSNGSTSHYWPWHHNYGGNGTSIIFDTSASDAYGSLKKLTVEVATMEGDEELWGCTNWVAL</sequence>
<evidence type="ECO:0000256" key="1">
    <source>
        <dbReference type="SAM" id="SignalP"/>
    </source>
</evidence>
<organism evidence="2">
    <name type="scientific">Streptomyces sp. R41</name>
    <dbReference type="NCBI Taxonomy" id="3238632"/>
    <lineage>
        <taxon>Bacteria</taxon>
        <taxon>Bacillati</taxon>
        <taxon>Actinomycetota</taxon>
        <taxon>Actinomycetes</taxon>
        <taxon>Kitasatosporales</taxon>
        <taxon>Streptomycetaceae</taxon>
        <taxon>Streptomyces</taxon>
    </lineage>
</organism>
<keyword evidence="1" id="KW-0732">Signal</keyword>
<reference evidence="2" key="1">
    <citation type="submission" date="2024-07" db="EMBL/GenBank/DDBJ databases">
        <authorList>
            <person name="Yu S.T."/>
        </authorList>
    </citation>
    <scope>NUCLEOTIDE SEQUENCE</scope>
    <source>
        <strain evidence="2">R41</strain>
    </source>
</reference>
<dbReference type="AlphaFoldDB" id="A0AB39RJJ3"/>
<dbReference type="RefSeq" id="WP_369248539.1">
    <property type="nucleotide sequence ID" value="NZ_CP163443.1"/>
</dbReference>
<feature type="signal peptide" evidence="1">
    <location>
        <begin position="1"/>
        <end position="29"/>
    </location>
</feature>
<feature type="chain" id="PRO_5044325215" description="PLAT domain-containing protein" evidence="1">
    <location>
        <begin position="30"/>
        <end position="138"/>
    </location>
</feature>
<gene>
    <name evidence="2" type="ORF">AB5J53_28745</name>
</gene>
<proteinExistence type="predicted"/>